<dbReference type="AlphaFoldDB" id="A0A0D1YL24"/>
<name>A0A0D1YL24_9EURO</name>
<evidence type="ECO:0000313" key="1">
    <source>
        <dbReference type="EMBL" id="KIV81779.1"/>
    </source>
</evidence>
<reference evidence="1 2" key="1">
    <citation type="submission" date="2015-01" db="EMBL/GenBank/DDBJ databases">
        <title>The Genome Sequence of Exophiala sideris CBS121828.</title>
        <authorList>
            <consortium name="The Broad Institute Genomics Platform"/>
            <person name="Cuomo C."/>
            <person name="de Hoog S."/>
            <person name="Gorbushina A."/>
            <person name="Stielow B."/>
            <person name="Teixiera M."/>
            <person name="Abouelleil A."/>
            <person name="Chapman S.B."/>
            <person name="Priest M."/>
            <person name="Young S.K."/>
            <person name="Wortman J."/>
            <person name="Nusbaum C."/>
            <person name="Birren B."/>
        </authorList>
    </citation>
    <scope>NUCLEOTIDE SEQUENCE [LARGE SCALE GENOMIC DNA]</scope>
    <source>
        <strain evidence="1 2">CBS 121828</strain>
    </source>
</reference>
<evidence type="ECO:0000313" key="2">
    <source>
        <dbReference type="Proteomes" id="UP000053599"/>
    </source>
</evidence>
<proteinExistence type="predicted"/>
<accession>A0A0D1YL24</accession>
<sequence length="132" mass="14799">MRRHPCGTPLTGYWQLRLLCSELLRQIPLTPTGIYFWRGPESVILRNVVRTIAGTPDEHRNQVGMMKLEFISTFSGTACIGDLICPRQASCHVFVKTTSVICMVNVAAYKGNVTSASIPRYSANHIYRLQVT</sequence>
<protein>
    <submittedName>
        <fullName evidence="1">Uncharacterized protein</fullName>
    </submittedName>
</protein>
<gene>
    <name evidence="1" type="ORF">PV11_03939</name>
</gene>
<organism evidence="1 2">
    <name type="scientific">Exophiala sideris</name>
    <dbReference type="NCBI Taxonomy" id="1016849"/>
    <lineage>
        <taxon>Eukaryota</taxon>
        <taxon>Fungi</taxon>
        <taxon>Dikarya</taxon>
        <taxon>Ascomycota</taxon>
        <taxon>Pezizomycotina</taxon>
        <taxon>Eurotiomycetes</taxon>
        <taxon>Chaetothyriomycetidae</taxon>
        <taxon>Chaetothyriales</taxon>
        <taxon>Herpotrichiellaceae</taxon>
        <taxon>Exophiala</taxon>
    </lineage>
</organism>
<dbReference type="Proteomes" id="UP000053599">
    <property type="component" value="Unassembled WGS sequence"/>
</dbReference>
<dbReference type="EMBL" id="KN846952">
    <property type="protein sequence ID" value="KIV81779.1"/>
    <property type="molecule type" value="Genomic_DNA"/>
</dbReference>
<dbReference type="HOGENOM" id="CLU_1917081_0_0_1"/>